<keyword evidence="3" id="KW-1185">Reference proteome</keyword>
<evidence type="ECO:0000313" key="3">
    <source>
        <dbReference type="Proteomes" id="UP000678792"/>
    </source>
</evidence>
<dbReference type="GeneID" id="80535319"/>
<protein>
    <submittedName>
        <fullName evidence="2">ORF4</fullName>
    </submittedName>
</protein>
<reference evidence="2 3" key="1">
    <citation type="journal article" date="2017" name="Microbiome">
        <title>Virome comparisons in wild-diseased and healthy captive giant pandas.</title>
        <authorList>
            <person name="Zhang W."/>
            <person name="Yang S."/>
            <person name="Shan T."/>
            <person name="Hou R."/>
            <person name="Liu Z."/>
            <person name="Li W."/>
            <person name="Guo L."/>
            <person name="Wang Y."/>
            <person name="Chen P."/>
            <person name="Wang X."/>
            <person name="Feng F."/>
            <person name="Wang H."/>
            <person name="Chen C."/>
            <person name="Shen Q."/>
            <person name="Zhou C."/>
            <person name="Hua X."/>
            <person name="Cui L."/>
            <person name="Deng X."/>
            <person name="Zhang Z."/>
            <person name="Qi D."/>
            <person name="Delwart E."/>
        </authorList>
    </citation>
    <scope>NUCLEOTIDE SEQUENCE [LARGE SCALE GENOMIC DNA]</scope>
    <source>
        <strain evidence="3">gpan20859</strain>
    </source>
</reference>
<proteinExistence type="predicted"/>
<dbReference type="Proteomes" id="UP000678792">
    <property type="component" value="Segment"/>
</dbReference>
<feature type="compositionally biased region" description="Pro residues" evidence="1">
    <location>
        <begin position="23"/>
        <end position="39"/>
    </location>
</feature>
<dbReference type="EMBL" id="MF327542">
    <property type="protein sequence ID" value="ASH99088.1"/>
    <property type="molecule type" value="Genomic_DNA"/>
</dbReference>
<sequence>MYPVLGHSPQILIGLKARGGRKTPPPPIPPPPLTPTSHPPPHKATSQDIFLFIKKTHNQINTQYISQITHKPMAIQINLKIFSGAHGRSLPEFRGGAYKVYK</sequence>
<name>A0A220IGI5_9VIRU</name>
<evidence type="ECO:0000256" key="1">
    <source>
        <dbReference type="SAM" id="MobiDB-lite"/>
    </source>
</evidence>
<accession>A0A220IGI5</accession>
<organism evidence="2 3">
    <name type="scientific">Giant panda anellovirus</name>
    <dbReference type="NCBI Taxonomy" id="2016460"/>
    <lineage>
        <taxon>Viruses</taxon>
        <taxon>Monodnaviria</taxon>
        <taxon>Shotokuvirae</taxon>
        <taxon>Commensaviricota</taxon>
        <taxon>Cardeaviricetes</taxon>
        <taxon>Sanitavirales</taxon>
        <taxon>Anelloviridae</taxon>
    </lineage>
</organism>
<dbReference type="RefSeq" id="YP_010797519.1">
    <property type="nucleotide sequence ID" value="NC_076190.1"/>
</dbReference>
<evidence type="ECO:0000313" key="2">
    <source>
        <dbReference type="EMBL" id="ASH99088.1"/>
    </source>
</evidence>
<dbReference type="KEGG" id="vg:80535319"/>
<feature type="region of interest" description="Disordered" evidence="1">
    <location>
        <begin position="13"/>
        <end position="44"/>
    </location>
</feature>